<evidence type="ECO:0000256" key="8">
    <source>
        <dbReference type="ARBA" id="ARBA00077082"/>
    </source>
</evidence>
<dbReference type="Pfam" id="PF01521">
    <property type="entry name" value="Fe-S_biosyn"/>
    <property type="match status" value="1"/>
</dbReference>
<dbReference type="InterPro" id="IPR016092">
    <property type="entry name" value="ATAP"/>
</dbReference>
<dbReference type="InterPro" id="IPR035903">
    <property type="entry name" value="HesB-like_dom_sf"/>
</dbReference>
<dbReference type="InterPro" id="IPR000361">
    <property type="entry name" value="ATAP_core_dom"/>
</dbReference>
<evidence type="ECO:0000313" key="12">
    <source>
        <dbReference type="Proteomes" id="UP000075883"/>
    </source>
</evidence>
<dbReference type="EMBL" id="AXCM01000301">
    <property type="status" value="NOT_ANNOTATED_CDS"/>
    <property type="molecule type" value="Genomic_DNA"/>
</dbReference>
<evidence type="ECO:0000256" key="3">
    <source>
        <dbReference type="ARBA" id="ARBA00022723"/>
    </source>
</evidence>
<keyword evidence="4" id="KW-0408">Iron</keyword>
<proteinExistence type="inferred from homology"/>
<dbReference type="STRING" id="139723.A0A182MRQ8"/>
<dbReference type="PANTHER" id="PTHR43011">
    <property type="entry name" value="IRON-SULFUR CLUSTER ASSEMBLY 2 HOMOLOG, MITOCHONDRIAL"/>
    <property type="match status" value="1"/>
</dbReference>
<keyword evidence="3" id="KW-0479">Metal-binding</keyword>
<evidence type="ECO:0000256" key="7">
    <source>
        <dbReference type="ARBA" id="ARBA00073313"/>
    </source>
</evidence>
<evidence type="ECO:0000256" key="2">
    <source>
        <dbReference type="ARBA" id="ARBA00006718"/>
    </source>
</evidence>
<protein>
    <recommendedName>
        <fullName evidence="7">Iron-sulfur cluster assembly 2 homolog, mitochondrial</fullName>
    </recommendedName>
    <alternativeName>
        <fullName evidence="8">HESB-like domain-containing protein 1</fullName>
    </alternativeName>
</protein>
<name>A0A182MRQ8_9DIPT</name>
<evidence type="ECO:0000259" key="10">
    <source>
        <dbReference type="Pfam" id="PF01521"/>
    </source>
</evidence>
<comment type="subcellular location">
    <subcellularLocation>
        <location evidence="1">Mitochondrion</location>
    </subcellularLocation>
</comment>
<dbReference type="Proteomes" id="UP000075883">
    <property type="component" value="Unassembled WGS sequence"/>
</dbReference>
<comment type="subunit">
    <text evidence="9">Heterotetramer; forms a dimer of dimers with IBA57. Interacts with [2Fe-2S]-ISCA2 forming the heterodimer [2Fe- 2S]-ISCA2-IBA57 complex; [2Fe-2S] cluster binding is absolutely required to promote the complex formation.</text>
</comment>
<dbReference type="SUPFAM" id="SSF89360">
    <property type="entry name" value="HesB-like domain"/>
    <property type="match status" value="1"/>
</dbReference>
<dbReference type="GO" id="GO:0005506">
    <property type="term" value="F:iron ion binding"/>
    <property type="evidence" value="ECO:0007669"/>
    <property type="project" value="TreeGrafter"/>
</dbReference>
<dbReference type="PANTHER" id="PTHR43011:SF1">
    <property type="entry name" value="IRON-SULFUR CLUSTER ASSEMBLY 2 HOMOLOG, MITOCHONDRIAL"/>
    <property type="match status" value="1"/>
</dbReference>
<keyword evidence="12" id="KW-1185">Reference proteome</keyword>
<dbReference type="GO" id="GO:0051537">
    <property type="term" value="F:2 iron, 2 sulfur cluster binding"/>
    <property type="evidence" value="ECO:0007669"/>
    <property type="project" value="TreeGrafter"/>
</dbReference>
<dbReference type="Gene3D" id="2.60.300.12">
    <property type="entry name" value="HesB-like domain"/>
    <property type="match status" value="1"/>
</dbReference>
<evidence type="ECO:0000256" key="9">
    <source>
        <dbReference type="ARBA" id="ARBA00093471"/>
    </source>
</evidence>
<evidence type="ECO:0000256" key="1">
    <source>
        <dbReference type="ARBA" id="ARBA00004173"/>
    </source>
</evidence>
<dbReference type="GO" id="GO:0016226">
    <property type="term" value="P:iron-sulfur cluster assembly"/>
    <property type="evidence" value="ECO:0007669"/>
    <property type="project" value="InterPro"/>
</dbReference>
<organism evidence="11 12">
    <name type="scientific">Anopheles culicifacies</name>
    <dbReference type="NCBI Taxonomy" id="139723"/>
    <lineage>
        <taxon>Eukaryota</taxon>
        <taxon>Metazoa</taxon>
        <taxon>Ecdysozoa</taxon>
        <taxon>Arthropoda</taxon>
        <taxon>Hexapoda</taxon>
        <taxon>Insecta</taxon>
        <taxon>Pterygota</taxon>
        <taxon>Neoptera</taxon>
        <taxon>Endopterygota</taxon>
        <taxon>Diptera</taxon>
        <taxon>Nematocera</taxon>
        <taxon>Culicoidea</taxon>
        <taxon>Culicidae</taxon>
        <taxon>Anophelinae</taxon>
        <taxon>Anopheles</taxon>
        <taxon>culicifacies species complex</taxon>
    </lineage>
</organism>
<evidence type="ECO:0000313" key="11">
    <source>
        <dbReference type="EnsemblMetazoa" id="ACUA024680-PA"/>
    </source>
</evidence>
<keyword evidence="5" id="KW-0496">Mitochondrion</keyword>
<reference evidence="11" key="2">
    <citation type="submission" date="2020-05" db="UniProtKB">
        <authorList>
            <consortium name="EnsemblMetazoa"/>
        </authorList>
    </citation>
    <scope>IDENTIFICATION</scope>
    <source>
        <strain evidence="11">A-37</strain>
    </source>
</reference>
<sequence length="164" mass="17610">MNAFVHRRLGLSIASLVQRRLLSNAAPDAADASSVQLSNTCISRLKEICKSNSFLRVAVEGGGCSGFQYKFSVEKQLGEDDVIVSRDGVQVAIDSASIEYLSGATIDYHTELIRSGFRVINNPKADQGCSCGASFTGSSKPNLRRPLSTTSSRFLMPSDSVSLK</sequence>
<dbReference type="VEuPathDB" id="VectorBase:ACUA024680"/>
<dbReference type="EnsemblMetazoa" id="ACUA024680-RA">
    <property type="protein sequence ID" value="ACUA024680-PA"/>
    <property type="gene ID" value="ACUA024680"/>
</dbReference>
<evidence type="ECO:0000256" key="4">
    <source>
        <dbReference type="ARBA" id="ARBA00023004"/>
    </source>
</evidence>
<evidence type="ECO:0000256" key="6">
    <source>
        <dbReference type="ARBA" id="ARBA00057540"/>
    </source>
</evidence>
<dbReference type="NCBIfam" id="TIGR00049">
    <property type="entry name" value="iron-sulfur cluster assembly accessory protein"/>
    <property type="match status" value="1"/>
</dbReference>
<dbReference type="FunFam" id="2.60.300.12:FF:000006">
    <property type="entry name" value="Iron-sulfur cluster assembly 2 mitochondrial"/>
    <property type="match status" value="1"/>
</dbReference>
<comment type="function">
    <text evidence="6">Involved in the maturation of mitochondrial 4Fe-4S proteins functioning late in the iron-sulfur cluster assembly pathway. May be involved in the binding of an intermediate of Fe/S cluster assembly.</text>
</comment>
<reference evidence="12" key="1">
    <citation type="submission" date="2013-09" db="EMBL/GenBank/DDBJ databases">
        <title>The Genome Sequence of Anopheles culicifacies species A.</title>
        <authorList>
            <consortium name="The Broad Institute Genomics Platform"/>
            <person name="Neafsey D.E."/>
            <person name="Besansky N."/>
            <person name="Howell P."/>
            <person name="Walton C."/>
            <person name="Young S.K."/>
            <person name="Zeng Q."/>
            <person name="Gargeya S."/>
            <person name="Fitzgerald M."/>
            <person name="Haas B."/>
            <person name="Abouelleil A."/>
            <person name="Allen A.W."/>
            <person name="Alvarado L."/>
            <person name="Arachchi H.M."/>
            <person name="Berlin A.M."/>
            <person name="Chapman S.B."/>
            <person name="Gainer-Dewar J."/>
            <person name="Goldberg J."/>
            <person name="Griggs A."/>
            <person name="Gujja S."/>
            <person name="Hansen M."/>
            <person name="Howarth C."/>
            <person name="Imamovic A."/>
            <person name="Ireland A."/>
            <person name="Larimer J."/>
            <person name="McCowan C."/>
            <person name="Murphy C."/>
            <person name="Pearson M."/>
            <person name="Poon T.W."/>
            <person name="Priest M."/>
            <person name="Roberts A."/>
            <person name="Saif S."/>
            <person name="Shea T."/>
            <person name="Sisk P."/>
            <person name="Sykes S."/>
            <person name="Wortman J."/>
            <person name="Nusbaum C."/>
            <person name="Birren B."/>
        </authorList>
    </citation>
    <scope>NUCLEOTIDE SEQUENCE [LARGE SCALE GENOMIC DNA]</scope>
    <source>
        <strain evidence="12">A-37</strain>
    </source>
</reference>
<accession>A0A182MRQ8</accession>
<dbReference type="AlphaFoldDB" id="A0A182MRQ8"/>
<dbReference type="GO" id="GO:0051539">
    <property type="term" value="F:4 iron, 4 sulfur cluster binding"/>
    <property type="evidence" value="ECO:0007669"/>
    <property type="project" value="TreeGrafter"/>
</dbReference>
<dbReference type="GO" id="GO:0120510">
    <property type="term" value="C:mitochondrial [4Fe-4S] assembly complex"/>
    <property type="evidence" value="ECO:0007669"/>
    <property type="project" value="UniProtKB-ARBA"/>
</dbReference>
<feature type="domain" description="Core" evidence="10">
    <location>
        <begin position="35"/>
        <end position="132"/>
    </location>
</feature>
<comment type="similarity">
    <text evidence="2">Belongs to the HesB/IscA family.</text>
</comment>
<evidence type="ECO:0000256" key="5">
    <source>
        <dbReference type="ARBA" id="ARBA00023128"/>
    </source>
</evidence>